<sequence>MQRTTLASYLHAILDCLCTEAAVIVQGTSAGQVALPPELATRLAAGQERVAALLKNKRTWLLRNYAAEVQPVAAELAAALQQYWQLPVQRAAAELDLATAASARSCAYLRCANLGAEGGPAAGEGVGSQRCSACRAVWYCGTACSHADWRQGGHRTTCKALTVARRGKKASAAQP</sequence>
<keyword evidence="5" id="KW-0732">Signal</keyword>
<proteinExistence type="predicted"/>
<gene>
    <name evidence="7" type="ORF">C2E21_7361</name>
</gene>
<dbReference type="SUPFAM" id="SSF144232">
    <property type="entry name" value="HIT/MYND zinc finger-like"/>
    <property type="match status" value="1"/>
</dbReference>
<evidence type="ECO:0000313" key="7">
    <source>
        <dbReference type="EMBL" id="PRW33756.1"/>
    </source>
</evidence>
<evidence type="ECO:0000256" key="2">
    <source>
        <dbReference type="ARBA" id="ARBA00022771"/>
    </source>
</evidence>
<evidence type="ECO:0000256" key="3">
    <source>
        <dbReference type="ARBA" id="ARBA00022833"/>
    </source>
</evidence>
<keyword evidence="1" id="KW-0479">Metal-binding</keyword>
<evidence type="ECO:0000256" key="4">
    <source>
        <dbReference type="PROSITE-ProRule" id="PRU00134"/>
    </source>
</evidence>
<accession>A0A2P6THK8</accession>
<dbReference type="InterPro" id="IPR002893">
    <property type="entry name" value="Znf_MYND"/>
</dbReference>
<name>A0A2P6THK8_CHLSO</name>
<dbReference type="AlphaFoldDB" id="A0A2P6THK8"/>
<comment type="caution">
    <text evidence="7">The sequence shown here is derived from an EMBL/GenBank/DDBJ whole genome shotgun (WGS) entry which is preliminary data.</text>
</comment>
<keyword evidence="8" id="KW-1185">Reference proteome</keyword>
<protein>
    <recommendedName>
        <fullName evidence="6">MYND-type domain-containing protein</fullName>
    </recommendedName>
</protein>
<keyword evidence="3" id="KW-0862">Zinc</keyword>
<evidence type="ECO:0000256" key="5">
    <source>
        <dbReference type="SAM" id="SignalP"/>
    </source>
</evidence>
<dbReference type="PROSITE" id="PS50865">
    <property type="entry name" value="ZF_MYND_2"/>
    <property type="match status" value="1"/>
</dbReference>
<reference evidence="7 8" key="1">
    <citation type="journal article" date="2018" name="Plant J.">
        <title>Genome sequences of Chlorella sorokiniana UTEX 1602 and Micractinium conductrix SAG 241.80: implications to maltose excretion by a green alga.</title>
        <authorList>
            <person name="Arriola M.B."/>
            <person name="Velmurugan N."/>
            <person name="Zhang Y."/>
            <person name="Plunkett M.H."/>
            <person name="Hondzo H."/>
            <person name="Barney B.M."/>
        </authorList>
    </citation>
    <scope>NUCLEOTIDE SEQUENCE [LARGE SCALE GENOMIC DNA]</scope>
    <source>
        <strain evidence="8">UTEX 1602</strain>
    </source>
</reference>
<feature type="domain" description="MYND-type" evidence="6">
    <location>
        <begin position="111"/>
        <end position="158"/>
    </location>
</feature>
<dbReference type="GO" id="GO:0008270">
    <property type="term" value="F:zinc ion binding"/>
    <property type="evidence" value="ECO:0007669"/>
    <property type="project" value="UniProtKB-KW"/>
</dbReference>
<dbReference type="Pfam" id="PF01753">
    <property type="entry name" value="zf-MYND"/>
    <property type="match status" value="1"/>
</dbReference>
<feature type="signal peptide" evidence="5">
    <location>
        <begin position="1"/>
        <end position="21"/>
    </location>
</feature>
<dbReference type="EMBL" id="LHPG02000015">
    <property type="protein sequence ID" value="PRW33756.1"/>
    <property type="molecule type" value="Genomic_DNA"/>
</dbReference>
<organism evidence="7 8">
    <name type="scientific">Chlorella sorokiniana</name>
    <name type="common">Freshwater green alga</name>
    <dbReference type="NCBI Taxonomy" id="3076"/>
    <lineage>
        <taxon>Eukaryota</taxon>
        <taxon>Viridiplantae</taxon>
        <taxon>Chlorophyta</taxon>
        <taxon>core chlorophytes</taxon>
        <taxon>Trebouxiophyceae</taxon>
        <taxon>Chlorellales</taxon>
        <taxon>Chlorellaceae</taxon>
        <taxon>Chlorella clade</taxon>
        <taxon>Chlorella</taxon>
    </lineage>
</organism>
<dbReference type="Gene3D" id="6.10.140.2220">
    <property type="match status" value="1"/>
</dbReference>
<evidence type="ECO:0000259" key="6">
    <source>
        <dbReference type="PROSITE" id="PS50865"/>
    </source>
</evidence>
<evidence type="ECO:0000313" key="8">
    <source>
        <dbReference type="Proteomes" id="UP000239899"/>
    </source>
</evidence>
<dbReference type="OrthoDB" id="515331at2759"/>
<evidence type="ECO:0000256" key="1">
    <source>
        <dbReference type="ARBA" id="ARBA00022723"/>
    </source>
</evidence>
<dbReference type="Proteomes" id="UP000239899">
    <property type="component" value="Unassembled WGS sequence"/>
</dbReference>
<keyword evidence="2 4" id="KW-0863">Zinc-finger</keyword>
<feature type="chain" id="PRO_5015184719" description="MYND-type domain-containing protein" evidence="5">
    <location>
        <begin position="22"/>
        <end position="175"/>
    </location>
</feature>